<dbReference type="SMART" id="SM00448">
    <property type="entry name" value="REC"/>
    <property type="match status" value="1"/>
</dbReference>
<organism evidence="8 9">
    <name type="scientific">SAR324 cluster bacterium</name>
    <dbReference type="NCBI Taxonomy" id="2024889"/>
    <lineage>
        <taxon>Bacteria</taxon>
        <taxon>Deltaproteobacteria</taxon>
        <taxon>SAR324 cluster</taxon>
    </lineage>
</organism>
<keyword evidence="8" id="KW-0418">Kinase</keyword>
<dbReference type="InterPro" id="IPR036890">
    <property type="entry name" value="HATPase_C_sf"/>
</dbReference>
<reference evidence="9" key="1">
    <citation type="submission" date="2017-08" db="EMBL/GenBank/DDBJ databases">
        <title>A dynamic microbial community with high functional redundancy inhabits the cold, oxic subseafloor aquifer.</title>
        <authorList>
            <person name="Tully B.J."/>
            <person name="Wheat C.G."/>
            <person name="Glazer B.T."/>
            <person name="Huber J.A."/>
        </authorList>
    </citation>
    <scope>NUCLEOTIDE SEQUENCE [LARGE SCALE GENOMIC DNA]</scope>
</reference>
<dbReference type="CDD" id="cd19920">
    <property type="entry name" value="REC_PA4781-like"/>
    <property type="match status" value="1"/>
</dbReference>
<evidence type="ECO:0000313" key="9">
    <source>
        <dbReference type="Proteomes" id="UP000218113"/>
    </source>
</evidence>
<dbReference type="SUPFAM" id="SSF55874">
    <property type="entry name" value="ATPase domain of HSP90 chaperone/DNA topoisomerase II/histidine kinase"/>
    <property type="match status" value="1"/>
</dbReference>
<evidence type="ECO:0000256" key="3">
    <source>
        <dbReference type="ARBA" id="ARBA00022553"/>
    </source>
</evidence>
<dbReference type="InterPro" id="IPR003594">
    <property type="entry name" value="HATPase_dom"/>
</dbReference>
<sequence length="463" mass="52264">MMQNHEQERGRGDILIVDDNLSNLKTLETLLSNEGYKVRGAPNGQTALMIMNNQPPELILLDVRMPGIDGFEVCRRLKQTPAIRDIPVIFLSASGEYEEKVKGFQNGGVDYITRPFNSDEVLARIKTHLTLHHLQLELTLAYKEVEKQVEERTLELVESNTQLKKEITERKQAEQALENHREQLEELVKERTKDLEKSNQDLQRTLNSLEQTQQQLLESKKMASLGELVAGIAHEVNTPLGIGVTGSSKVVDLTKEIRKRFQEKALSRQEFEQFLARCQNMGEIILKNLEHAATLIQSFKQIAVDQSSELKVSFQLKKYLKLVLSNLTPKFKNNNFKISIHGDEEFELVGYPGVITQILTNLINNSLLHGFDGLSDGAVEIHVEIQEEQVIWKYSDDGKGIPQAVQAKIFDPFFTTKRGQGGTGLGLHIIYNLVTQKLKGTIRCESQVGVGTTFIITLPRDPA</sequence>
<dbReference type="Gene3D" id="3.30.565.10">
    <property type="entry name" value="Histidine kinase-like ATPase, C-terminal domain"/>
    <property type="match status" value="1"/>
</dbReference>
<evidence type="ECO:0000256" key="5">
    <source>
        <dbReference type="SAM" id="Coils"/>
    </source>
</evidence>
<evidence type="ECO:0000313" key="8">
    <source>
        <dbReference type="EMBL" id="PCI29196.1"/>
    </source>
</evidence>
<feature type="domain" description="Histidine kinase" evidence="6">
    <location>
        <begin position="231"/>
        <end position="462"/>
    </location>
</feature>
<dbReference type="PANTHER" id="PTHR43547">
    <property type="entry name" value="TWO-COMPONENT HISTIDINE KINASE"/>
    <property type="match status" value="1"/>
</dbReference>
<dbReference type="InterPro" id="IPR005467">
    <property type="entry name" value="His_kinase_dom"/>
</dbReference>
<keyword evidence="3 4" id="KW-0597">Phosphoprotein</keyword>
<dbReference type="Gene3D" id="1.10.287.130">
    <property type="match status" value="1"/>
</dbReference>
<dbReference type="InterPro" id="IPR003661">
    <property type="entry name" value="HisK_dim/P_dom"/>
</dbReference>
<feature type="coiled-coil region" evidence="5">
    <location>
        <begin position="156"/>
        <end position="219"/>
    </location>
</feature>
<dbReference type="SUPFAM" id="SSF52172">
    <property type="entry name" value="CheY-like"/>
    <property type="match status" value="1"/>
</dbReference>
<keyword evidence="8" id="KW-0808">Transferase</keyword>
<dbReference type="CDD" id="cd00075">
    <property type="entry name" value="HATPase"/>
    <property type="match status" value="1"/>
</dbReference>
<evidence type="ECO:0000256" key="4">
    <source>
        <dbReference type="PROSITE-ProRule" id="PRU00169"/>
    </source>
</evidence>
<evidence type="ECO:0000259" key="6">
    <source>
        <dbReference type="PROSITE" id="PS50109"/>
    </source>
</evidence>
<dbReference type="EMBL" id="NVSR01000018">
    <property type="protein sequence ID" value="PCI29196.1"/>
    <property type="molecule type" value="Genomic_DNA"/>
</dbReference>
<accession>A0A2A4T6C9</accession>
<proteinExistence type="predicted"/>
<dbReference type="InterPro" id="IPR001789">
    <property type="entry name" value="Sig_transdc_resp-reg_receiver"/>
</dbReference>
<dbReference type="GO" id="GO:0000155">
    <property type="term" value="F:phosphorelay sensor kinase activity"/>
    <property type="evidence" value="ECO:0007669"/>
    <property type="project" value="InterPro"/>
</dbReference>
<dbReference type="Gene3D" id="3.40.50.2300">
    <property type="match status" value="1"/>
</dbReference>
<comment type="catalytic activity">
    <reaction evidence="1">
        <text>ATP + protein L-histidine = ADP + protein N-phospho-L-histidine.</text>
        <dbReference type="EC" id="2.7.13.3"/>
    </reaction>
</comment>
<dbReference type="PANTHER" id="PTHR43547:SF2">
    <property type="entry name" value="HYBRID SIGNAL TRANSDUCTION HISTIDINE KINASE C"/>
    <property type="match status" value="1"/>
</dbReference>
<dbReference type="Proteomes" id="UP000218113">
    <property type="component" value="Unassembled WGS sequence"/>
</dbReference>
<dbReference type="Pfam" id="PF00072">
    <property type="entry name" value="Response_reg"/>
    <property type="match status" value="1"/>
</dbReference>
<dbReference type="InterPro" id="IPR011006">
    <property type="entry name" value="CheY-like_superfamily"/>
</dbReference>
<name>A0A2A4T6C9_9DELT</name>
<dbReference type="PROSITE" id="PS50110">
    <property type="entry name" value="RESPONSE_REGULATORY"/>
    <property type="match status" value="1"/>
</dbReference>
<dbReference type="EC" id="2.7.13.3" evidence="2"/>
<dbReference type="AlphaFoldDB" id="A0A2A4T6C9"/>
<dbReference type="InterPro" id="IPR004358">
    <property type="entry name" value="Sig_transdc_His_kin-like_C"/>
</dbReference>
<evidence type="ECO:0000256" key="2">
    <source>
        <dbReference type="ARBA" id="ARBA00012438"/>
    </source>
</evidence>
<dbReference type="PRINTS" id="PR00344">
    <property type="entry name" value="BCTRLSENSOR"/>
</dbReference>
<evidence type="ECO:0000259" key="7">
    <source>
        <dbReference type="PROSITE" id="PS50110"/>
    </source>
</evidence>
<feature type="modified residue" description="4-aspartylphosphate" evidence="4">
    <location>
        <position position="62"/>
    </location>
</feature>
<evidence type="ECO:0000256" key="1">
    <source>
        <dbReference type="ARBA" id="ARBA00000085"/>
    </source>
</evidence>
<comment type="caution">
    <text evidence="8">The sequence shown here is derived from an EMBL/GenBank/DDBJ whole genome shotgun (WGS) entry which is preliminary data.</text>
</comment>
<dbReference type="SMART" id="SM00387">
    <property type="entry name" value="HATPase_c"/>
    <property type="match status" value="1"/>
</dbReference>
<keyword evidence="5" id="KW-0175">Coiled coil</keyword>
<dbReference type="CDD" id="cd00082">
    <property type="entry name" value="HisKA"/>
    <property type="match status" value="1"/>
</dbReference>
<dbReference type="PROSITE" id="PS50109">
    <property type="entry name" value="HIS_KIN"/>
    <property type="match status" value="1"/>
</dbReference>
<protein>
    <recommendedName>
        <fullName evidence="2">histidine kinase</fullName>
        <ecNumber evidence="2">2.7.13.3</ecNumber>
    </recommendedName>
</protein>
<feature type="domain" description="Response regulatory" evidence="7">
    <location>
        <begin position="13"/>
        <end position="129"/>
    </location>
</feature>
<gene>
    <name evidence="8" type="ORF">COB67_04690</name>
</gene>
<dbReference type="Pfam" id="PF02518">
    <property type="entry name" value="HATPase_c"/>
    <property type="match status" value="1"/>
</dbReference>